<sequence length="154" mass="16313">MAARCHSADVSDAFAEIVRRAGLPPITLHGLRHGAATLALAAGADMKSVQHMLRHSSIKVTMDLYTNVLREVSQATANAIADIIPRQSKQLPGALGLPSGSPTTTVDREEVKEMVPENTKLQVAAIPDLECEGAPSGTRTPNPLVKSQLLCQLS</sequence>
<dbReference type="Proteomes" id="UP000199494">
    <property type="component" value="Unassembled WGS sequence"/>
</dbReference>
<accession>A0A1G6TTW3</accession>
<dbReference type="STRING" id="530584.SAMN05421630_107265"/>
<dbReference type="GO" id="GO:0003677">
    <property type="term" value="F:DNA binding"/>
    <property type="evidence" value="ECO:0007669"/>
    <property type="project" value="InterPro"/>
</dbReference>
<dbReference type="InterPro" id="IPR013762">
    <property type="entry name" value="Integrase-like_cat_sf"/>
</dbReference>
<dbReference type="InterPro" id="IPR002104">
    <property type="entry name" value="Integrase_catalytic"/>
</dbReference>
<dbReference type="Gene3D" id="1.10.443.10">
    <property type="entry name" value="Intergrase catalytic core"/>
    <property type="match status" value="1"/>
</dbReference>
<dbReference type="GO" id="GO:0006310">
    <property type="term" value="P:DNA recombination"/>
    <property type="evidence" value="ECO:0007669"/>
    <property type="project" value="InterPro"/>
</dbReference>
<dbReference type="AlphaFoldDB" id="A0A1G6TTW3"/>
<keyword evidence="2" id="KW-1185">Reference proteome</keyword>
<protein>
    <submittedName>
        <fullName evidence="1">Phage integrase family protein</fullName>
    </submittedName>
</protein>
<evidence type="ECO:0000313" key="2">
    <source>
        <dbReference type="Proteomes" id="UP000199494"/>
    </source>
</evidence>
<dbReference type="EMBL" id="FMZE01000007">
    <property type="protein sequence ID" value="SDD31896.1"/>
    <property type="molecule type" value="Genomic_DNA"/>
</dbReference>
<dbReference type="PROSITE" id="PS51898">
    <property type="entry name" value="TYR_RECOMBINASE"/>
    <property type="match status" value="1"/>
</dbReference>
<dbReference type="Pfam" id="PF00589">
    <property type="entry name" value="Phage_integrase"/>
    <property type="match status" value="1"/>
</dbReference>
<evidence type="ECO:0000313" key="1">
    <source>
        <dbReference type="EMBL" id="SDD31896.1"/>
    </source>
</evidence>
<dbReference type="AntiFam" id="ANF00012">
    <property type="entry name" value="tRNA translation"/>
</dbReference>
<name>A0A1G6TTW3_9PSEU</name>
<reference evidence="1 2" key="1">
    <citation type="submission" date="2016-10" db="EMBL/GenBank/DDBJ databases">
        <authorList>
            <person name="de Groot N.N."/>
        </authorList>
    </citation>
    <scope>NUCLEOTIDE SEQUENCE [LARGE SCALE GENOMIC DNA]</scope>
    <source>
        <strain evidence="1 2">CGMCC 4.5506</strain>
    </source>
</reference>
<gene>
    <name evidence="1" type="ORF">SAMN05421630_107265</name>
</gene>
<dbReference type="SUPFAM" id="SSF56349">
    <property type="entry name" value="DNA breaking-rejoining enzymes"/>
    <property type="match status" value="1"/>
</dbReference>
<dbReference type="GO" id="GO:0015074">
    <property type="term" value="P:DNA integration"/>
    <property type="evidence" value="ECO:0007669"/>
    <property type="project" value="InterPro"/>
</dbReference>
<proteinExistence type="predicted"/>
<organism evidence="1 2">
    <name type="scientific">Prauserella marina</name>
    <dbReference type="NCBI Taxonomy" id="530584"/>
    <lineage>
        <taxon>Bacteria</taxon>
        <taxon>Bacillati</taxon>
        <taxon>Actinomycetota</taxon>
        <taxon>Actinomycetes</taxon>
        <taxon>Pseudonocardiales</taxon>
        <taxon>Pseudonocardiaceae</taxon>
        <taxon>Prauserella</taxon>
    </lineage>
</organism>
<dbReference type="InterPro" id="IPR011010">
    <property type="entry name" value="DNA_brk_join_enz"/>
</dbReference>